<proteinExistence type="predicted"/>
<dbReference type="KEGG" id="sbal:HUE88_04945"/>
<reference evidence="1 2" key="1">
    <citation type="submission" date="2020-05" db="EMBL/GenBank/DDBJ databases">
        <title>Sulfurimonas marisnigri, sp. nov., and Sulfurimonas baltica, sp. nov., manganese oxide reducing chemolithoautotrophs of the class Epsilonproteobacteria isolated from the pelagic redoxclines of the Black and Baltic Seas and emended description of the genus Sulfurimonas.</title>
        <authorList>
            <person name="Henkel J.V."/>
            <person name="Laudan C."/>
            <person name="Werner J."/>
            <person name="Neu T."/>
            <person name="Plewe S."/>
            <person name="Sproer C."/>
            <person name="Bunk B."/>
            <person name="Schulz-Vogt H.N."/>
        </authorList>
    </citation>
    <scope>NUCLEOTIDE SEQUENCE [LARGE SCALE GENOMIC DNA]</scope>
    <source>
        <strain evidence="1 2">GD2</strain>
    </source>
</reference>
<dbReference type="Proteomes" id="UP000593994">
    <property type="component" value="Chromosome"/>
</dbReference>
<accession>A0A7S7LX91</accession>
<dbReference type="AlphaFoldDB" id="A0A7S7LX91"/>
<dbReference type="RefSeq" id="WP_194371692.1">
    <property type="nucleotide sequence ID" value="NZ_CP054492.1"/>
</dbReference>
<evidence type="ECO:0000313" key="1">
    <source>
        <dbReference type="EMBL" id="QOY53032.1"/>
    </source>
</evidence>
<sequence>MSEVLLCNKKLQLFIEEAEKNKSSKIKEIQDPIPYDIQVKLGLVGF</sequence>
<dbReference type="EMBL" id="CP054492">
    <property type="protein sequence ID" value="QOY53032.1"/>
    <property type="molecule type" value="Genomic_DNA"/>
</dbReference>
<name>A0A7S7LX91_9BACT</name>
<gene>
    <name evidence="1" type="ORF">HUE88_04945</name>
</gene>
<organism evidence="1 2">
    <name type="scientific">Candidatus Sulfurimonas baltica</name>
    <dbReference type="NCBI Taxonomy" id="2740404"/>
    <lineage>
        <taxon>Bacteria</taxon>
        <taxon>Pseudomonadati</taxon>
        <taxon>Campylobacterota</taxon>
        <taxon>Epsilonproteobacteria</taxon>
        <taxon>Campylobacterales</taxon>
        <taxon>Sulfurimonadaceae</taxon>
        <taxon>Sulfurimonas</taxon>
    </lineage>
</organism>
<evidence type="ECO:0000313" key="2">
    <source>
        <dbReference type="Proteomes" id="UP000593994"/>
    </source>
</evidence>
<keyword evidence="2" id="KW-1185">Reference proteome</keyword>
<protein>
    <submittedName>
        <fullName evidence="1">Uncharacterized protein</fullName>
    </submittedName>
</protein>